<evidence type="ECO:0000313" key="1">
    <source>
        <dbReference type="EMBL" id="EFN59814.1"/>
    </source>
</evidence>
<evidence type="ECO:0000313" key="2">
    <source>
        <dbReference type="Proteomes" id="UP000008141"/>
    </source>
</evidence>
<dbReference type="Gene3D" id="2.60.120.620">
    <property type="entry name" value="q2cbj1_9rhob like domain"/>
    <property type="match status" value="1"/>
</dbReference>
<organism evidence="2">
    <name type="scientific">Chlorella variabilis</name>
    <name type="common">Green alga</name>
    <dbReference type="NCBI Taxonomy" id="554065"/>
    <lineage>
        <taxon>Eukaryota</taxon>
        <taxon>Viridiplantae</taxon>
        <taxon>Chlorophyta</taxon>
        <taxon>core chlorophytes</taxon>
        <taxon>Trebouxiophyceae</taxon>
        <taxon>Chlorellales</taxon>
        <taxon>Chlorellaceae</taxon>
        <taxon>Chlorella clade</taxon>
        <taxon>Chlorella</taxon>
    </lineage>
</organism>
<name>E1Z3B8_CHLVA</name>
<proteinExistence type="predicted"/>
<dbReference type="RefSeq" id="XP_005851916.1">
    <property type="nucleotide sequence ID" value="XM_005851854.1"/>
</dbReference>
<dbReference type="OMA" id="MTPVWLS"/>
<accession>E1Z3B8</accession>
<dbReference type="EMBL" id="GL433835">
    <property type="protein sequence ID" value="EFN59814.1"/>
    <property type="molecule type" value="Genomic_DNA"/>
</dbReference>
<sequence>MAQRHWAACTHPYKRQRRQGVLAQAQEGVPDVFLEPAVAAPAAATSCTAGDALQLPEPQHIILLDDFLDAELAHQLREYYDEKMVLDQLRPPEKRAAWGSFDAPPDFRLFRTPAHAFFPPQLHARLEEALARYGARELGCCSVSPITLSYYVNGCTHGWHCAAPQGPFAFVLSLTRWEGRGFRGGELVMLQYNMWETDEASQKLGSTLIEPVFNRMALWDGRISYAVRQPLPLLAGLAQVEGTDDPLDARVVLIGWYNEPSLFLTGSLSEAEAAPGLEACLERLHAALGEPAPASGTVVLRLSVCGETGQVGGVRWLVNTLRADPEGHTPPWAVVEAQQAAIAEHCCAARFQPSADGGGTEITLPLVFK</sequence>
<protein>
    <submittedName>
        <fullName evidence="1">Expressed protein</fullName>
    </submittedName>
</protein>
<dbReference type="OrthoDB" id="504976at2759"/>
<keyword evidence="2" id="KW-1185">Reference proteome</keyword>
<dbReference type="AlphaFoldDB" id="E1Z3B8"/>
<reference evidence="1 2" key="1">
    <citation type="journal article" date="2010" name="Plant Cell">
        <title>The Chlorella variabilis NC64A genome reveals adaptation to photosymbiosis, coevolution with viruses, and cryptic sex.</title>
        <authorList>
            <person name="Blanc G."/>
            <person name="Duncan G."/>
            <person name="Agarkova I."/>
            <person name="Borodovsky M."/>
            <person name="Gurnon J."/>
            <person name="Kuo A."/>
            <person name="Lindquist E."/>
            <person name="Lucas S."/>
            <person name="Pangilinan J."/>
            <person name="Polle J."/>
            <person name="Salamov A."/>
            <person name="Terry A."/>
            <person name="Yamada T."/>
            <person name="Dunigan D.D."/>
            <person name="Grigoriev I.V."/>
            <person name="Claverie J.M."/>
            <person name="Van Etten J.L."/>
        </authorList>
    </citation>
    <scope>NUCLEOTIDE SEQUENCE [LARGE SCALE GENOMIC DNA]</scope>
    <source>
        <strain evidence="1 2">NC64A</strain>
    </source>
</reference>
<dbReference type="GeneID" id="17359569"/>
<dbReference type="KEGG" id="cvr:CHLNCDRAFT_133553"/>
<dbReference type="Proteomes" id="UP000008141">
    <property type="component" value="Unassembled WGS sequence"/>
</dbReference>
<gene>
    <name evidence="1" type="ORF">CHLNCDRAFT_133553</name>
</gene>
<dbReference type="InParanoid" id="E1Z3B8"/>
<dbReference type="eggNOG" id="ENOG502QU44">
    <property type="taxonomic scope" value="Eukaryota"/>
</dbReference>